<dbReference type="InterPro" id="IPR016024">
    <property type="entry name" value="ARM-type_fold"/>
</dbReference>
<dbReference type="InterPro" id="IPR045338">
    <property type="entry name" value="DUF6535"/>
</dbReference>
<name>A0A9W8JHQ3_9AGAR</name>
<evidence type="ECO:0000256" key="1">
    <source>
        <dbReference type="SAM" id="MobiDB-lite"/>
    </source>
</evidence>
<keyword evidence="2" id="KW-0472">Membrane</keyword>
<feature type="region of interest" description="Disordered" evidence="1">
    <location>
        <begin position="806"/>
        <end position="834"/>
    </location>
</feature>
<feature type="transmembrane region" description="Helical" evidence="2">
    <location>
        <begin position="65"/>
        <end position="85"/>
    </location>
</feature>
<protein>
    <recommendedName>
        <fullName evidence="3">DUF6535 domain-containing protein</fullName>
    </recommendedName>
</protein>
<keyword evidence="2" id="KW-0812">Transmembrane</keyword>
<dbReference type="SUPFAM" id="SSF48371">
    <property type="entry name" value="ARM repeat"/>
    <property type="match status" value="2"/>
</dbReference>
<dbReference type="InterPro" id="IPR011989">
    <property type="entry name" value="ARM-like"/>
</dbReference>
<comment type="caution">
    <text evidence="4">The sequence shown here is derived from an EMBL/GenBank/DDBJ whole genome shotgun (WGS) entry which is preliminary data.</text>
</comment>
<evidence type="ECO:0000313" key="5">
    <source>
        <dbReference type="Proteomes" id="UP001140091"/>
    </source>
</evidence>
<evidence type="ECO:0000313" key="4">
    <source>
        <dbReference type="EMBL" id="KAJ2935951.1"/>
    </source>
</evidence>
<dbReference type="Pfam" id="PF20153">
    <property type="entry name" value="DUF6535"/>
    <property type="match status" value="1"/>
</dbReference>
<feature type="non-terminal residue" evidence="4">
    <location>
        <position position="1692"/>
    </location>
</feature>
<sequence length="1692" mass="189560">MESHIIDIDEDPALRPESKRKDHDPEPESKSSDLDFRPGSNIWSLYLEDAEQAAKEKVELMKSGLLDSVLVFAGLFAGVVSSFVIDARSDIQDDSEQNLLSDIRDALRGSPIEVVRIPISASWISALWLVSLYLTLFSAIMGILAKAWLANLIPTNTRRQASDAYDRYKLDTECTYYLQPAITVMFLLIQIASILFLVGLHASTPADGSYQQNETLSNYLLAFLRFAHQFEANTRGLGAELGEINLKDYSTLLQALKTLLEPGHPLHRRNTLPETLHPLRLALRTEVFCLFRQLPLEHSPSLHLMDFHSTEMDACPWNWVQGDIRSSHRLYVMLAACRGALQAERNVMKVSALILGQSITQAGLTVLDMGRTSEWAPDTAMNERQMIDAQGLDVLSRLLSAIELNADLFSPTSITTISNMIVYEDEDFREAGLRILVHLVTSSNGMMPLVTTALLASAETGFNHDEEEPRLRTIAFVRAIWDDLGSPFYSLINRWIPRLVEIALTEHSTDIRQRALHLAKDVWARGFATEIKSAISKTFNAKWDSLGLRKRHGIVTELLELLEDDGLKDASEKPPYAFAWDHPSDLVVDIFPAVFERITRTAIHNGDDSIREAASILLKKLSEDGRVSGMLKVDALTWLEAAAVQPSLSRARRDAVLVSGIFINQLDLTNKDLLKKLVEWAGTDRDSDVRRSSIGLVTTICKWHSLSSEILEAVKSTILSVKDRVIKEGDYNTRSLWIVFLSDMVKYVSFPGVVPILLKFYVKLDSDSEMWKNAHEEFLMLGEHEDAGLKESVDKVLKGIAKDVRDGIEAKPPPKPVETDSDAQESQAQDETDYDGVMDYMPQSTLKLPLRRLLYRVGRNDRKIWADVVATISAHFPLDFQDAHTILFQIAKCDFYTDVQNACLESLSLLAKQAITGGLINDTINNFDYFSNHSDWGVRVSYMRLLSSIGSSKEGKRPIAPTIQILLMMTTVDLSDEVLKNLSARALLDPDYDCRSEAVNTFLNLLEIEDSDQNPSPKERYRAYVETMVKDQFHAGIEDDNWKVRQLWIKLAGTQIKDAEFPELTKLFNASIKDSDSNVQAEAMEVLQRLLEDAKLRASIAEKLGKALGSCLSAPEYTDCAVSVLTTITTPLYAQEDGYGKDLRERHQLWIQIILLLGRNVEFQALPKLIEVVIKEERSDTAFESQDALYSLFQNINLPDPIDSILPKAIESALKLDEPFNVRSVAVNLFGHLIGCVPGRGEGQPRYENLLGWSSDLQIISRLADIIIKDDYDHVRIAALRVLKTTYKAPDLFRFRDAIKASVSKIIESSLKDPENSRLRTNAVSVVNNLTGENSNDRFRDFVSPSISQLLRTVLLEGDENLGNSVEWVLFGNFTATTTETKLNRDILIAIPPMLATLTVAGKAIVMRLAENLAISDDTAATIAHALTPMLRNTLFARATAIAFLLKLYKKRRYSKPELIESPVTEIISLAFDDKDDIEEVRIPAIQLLVAMSLVPASLENAGQGQLGRLTVTTGSVLKQITPLTTKFMELLRIEHLRPSVVKLLSLMSLDATVRRTITLSIAATAFGSEKHILIAHVELLAQLISDGRLGKTATDYMMVVLAPALVTRPELAPYRLVIMTGLWCRYGQRTLGNDNIPENPADQKELLDWFKFALFGHHITVREATTWLTRYAIWLPRVAGKKERDFPSPLT</sequence>
<feature type="domain" description="DUF6535" evidence="3">
    <location>
        <begin position="43"/>
        <end position="202"/>
    </location>
</feature>
<feature type="transmembrane region" description="Helical" evidence="2">
    <location>
        <begin position="126"/>
        <end position="149"/>
    </location>
</feature>
<organism evidence="4 5">
    <name type="scientific">Candolleomyces eurysporus</name>
    <dbReference type="NCBI Taxonomy" id="2828524"/>
    <lineage>
        <taxon>Eukaryota</taxon>
        <taxon>Fungi</taxon>
        <taxon>Dikarya</taxon>
        <taxon>Basidiomycota</taxon>
        <taxon>Agaricomycotina</taxon>
        <taxon>Agaricomycetes</taxon>
        <taxon>Agaricomycetidae</taxon>
        <taxon>Agaricales</taxon>
        <taxon>Agaricineae</taxon>
        <taxon>Psathyrellaceae</taxon>
        <taxon>Candolleomyces</taxon>
    </lineage>
</organism>
<dbReference type="Proteomes" id="UP001140091">
    <property type="component" value="Unassembled WGS sequence"/>
</dbReference>
<feature type="transmembrane region" description="Helical" evidence="2">
    <location>
        <begin position="176"/>
        <end position="200"/>
    </location>
</feature>
<dbReference type="EMBL" id="JANBPK010000246">
    <property type="protein sequence ID" value="KAJ2935951.1"/>
    <property type="molecule type" value="Genomic_DNA"/>
</dbReference>
<evidence type="ECO:0000256" key="2">
    <source>
        <dbReference type="SAM" id="Phobius"/>
    </source>
</evidence>
<keyword evidence="5" id="KW-1185">Reference proteome</keyword>
<feature type="region of interest" description="Disordered" evidence="1">
    <location>
        <begin position="1"/>
        <end position="36"/>
    </location>
</feature>
<reference evidence="4" key="1">
    <citation type="submission" date="2022-06" db="EMBL/GenBank/DDBJ databases">
        <title>Genome Sequence of Candolleomyces eurysporus.</title>
        <authorList>
            <person name="Buettner E."/>
        </authorList>
    </citation>
    <scope>NUCLEOTIDE SEQUENCE</scope>
    <source>
        <strain evidence="4">VTCC 930004</strain>
    </source>
</reference>
<accession>A0A9W8JHQ3</accession>
<dbReference type="Gene3D" id="1.25.10.10">
    <property type="entry name" value="Leucine-rich Repeat Variant"/>
    <property type="match status" value="3"/>
</dbReference>
<feature type="compositionally biased region" description="Acidic residues" evidence="1">
    <location>
        <begin position="819"/>
        <end position="834"/>
    </location>
</feature>
<gene>
    <name evidence="4" type="ORF">H1R20_g1142</name>
</gene>
<dbReference type="OrthoDB" id="3219854at2759"/>
<proteinExistence type="predicted"/>
<keyword evidence="2" id="KW-1133">Transmembrane helix</keyword>
<evidence type="ECO:0000259" key="3">
    <source>
        <dbReference type="Pfam" id="PF20153"/>
    </source>
</evidence>